<dbReference type="RefSeq" id="WP_018020687.1">
    <property type="nucleotide sequence ID" value="NZ_AQUX01000001.1"/>
</dbReference>
<dbReference type="PANTHER" id="PTHR24171:SF9">
    <property type="entry name" value="ANKYRIN REPEAT DOMAIN-CONTAINING PROTEIN 39"/>
    <property type="match status" value="1"/>
</dbReference>
<dbReference type="STRING" id="558173.CDOO_10340"/>
<dbReference type="SUPFAM" id="SSF48403">
    <property type="entry name" value="Ankyrin repeat"/>
    <property type="match status" value="1"/>
</dbReference>
<feature type="repeat" description="ANK" evidence="3">
    <location>
        <begin position="47"/>
        <end position="79"/>
    </location>
</feature>
<dbReference type="EMBL" id="CP006764">
    <property type="protein sequence ID" value="AIT61621.1"/>
    <property type="molecule type" value="Genomic_DNA"/>
</dbReference>
<dbReference type="AlphaFoldDB" id="A0A097IHL6"/>
<feature type="repeat" description="ANK" evidence="3">
    <location>
        <begin position="80"/>
        <end position="112"/>
    </location>
</feature>
<protein>
    <submittedName>
        <fullName evidence="4">Ankyrin</fullName>
    </submittedName>
</protein>
<keyword evidence="2 3" id="KW-0040">ANK repeat</keyword>
<dbReference type="PROSITE" id="PS50297">
    <property type="entry name" value="ANK_REP_REGION"/>
    <property type="match status" value="2"/>
</dbReference>
<sequence length="134" mass="14480">MSDTTQEPLPDDVQELVIRLFEMARSGNVDLVEYIRQGVDANLRNMEGNTFLMLAAYSGHANLVKGLIEVGADPDALNERGQSPLAGAIFKKEDEVVDVLIDAGADPRAGHPTAVDSARMFGREDLLGRLGEAE</sequence>
<evidence type="ECO:0000313" key="4">
    <source>
        <dbReference type="EMBL" id="AIT61621.1"/>
    </source>
</evidence>
<proteinExistence type="predicted"/>
<evidence type="ECO:0000313" key="5">
    <source>
        <dbReference type="Proteomes" id="UP000029914"/>
    </source>
</evidence>
<dbReference type="HOGENOM" id="CLU_000134_34_2_11"/>
<dbReference type="KEGG" id="cdo:CDOO_10340"/>
<dbReference type="PROSITE" id="PS50088">
    <property type="entry name" value="ANK_REPEAT"/>
    <property type="match status" value="2"/>
</dbReference>
<name>A0A097IHL6_9CORY</name>
<gene>
    <name evidence="4" type="ORF">CDOO_10340</name>
</gene>
<dbReference type="OrthoDB" id="306540at2"/>
<dbReference type="Pfam" id="PF12796">
    <property type="entry name" value="Ank_2"/>
    <property type="match status" value="1"/>
</dbReference>
<dbReference type="Proteomes" id="UP000029914">
    <property type="component" value="Chromosome"/>
</dbReference>
<dbReference type="SMART" id="SM00248">
    <property type="entry name" value="ANK"/>
    <property type="match status" value="2"/>
</dbReference>
<dbReference type="PANTHER" id="PTHR24171">
    <property type="entry name" value="ANKYRIN REPEAT DOMAIN-CONTAINING PROTEIN 39-RELATED"/>
    <property type="match status" value="1"/>
</dbReference>
<reference evidence="4 5" key="1">
    <citation type="submission" date="2013-09" db="EMBL/GenBank/DDBJ databases">
        <title>Complete genome sequence of Corynebacterium doosanense CAU 212(T) (=DSM 45436(T)), isolated from activated sludge.</title>
        <authorList>
            <person name="Schaffert L."/>
            <person name="Albersmeier A."/>
            <person name="Kalinowski J."/>
            <person name="Ruckert C."/>
        </authorList>
    </citation>
    <scope>NUCLEOTIDE SEQUENCE [LARGE SCALE GENOMIC DNA]</scope>
    <source>
        <strain evidence="4 5">CAU 212</strain>
    </source>
</reference>
<dbReference type="eggNOG" id="COG0666">
    <property type="taxonomic scope" value="Bacteria"/>
</dbReference>
<organism evidence="4 5">
    <name type="scientific">Corynebacterium doosanense CAU 212 = DSM 45436</name>
    <dbReference type="NCBI Taxonomy" id="558173"/>
    <lineage>
        <taxon>Bacteria</taxon>
        <taxon>Bacillati</taxon>
        <taxon>Actinomycetota</taxon>
        <taxon>Actinomycetes</taxon>
        <taxon>Mycobacteriales</taxon>
        <taxon>Corynebacteriaceae</taxon>
        <taxon>Corynebacterium</taxon>
    </lineage>
</organism>
<accession>A0A097IHL6</accession>
<dbReference type="Gene3D" id="1.25.40.20">
    <property type="entry name" value="Ankyrin repeat-containing domain"/>
    <property type="match status" value="1"/>
</dbReference>
<evidence type="ECO:0000256" key="3">
    <source>
        <dbReference type="PROSITE-ProRule" id="PRU00023"/>
    </source>
</evidence>
<keyword evidence="5" id="KW-1185">Reference proteome</keyword>
<dbReference type="InterPro" id="IPR036770">
    <property type="entry name" value="Ankyrin_rpt-contain_sf"/>
</dbReference>
<keyword evidence="1" id="KW-0677">Repeat</keyword>
<dbReference type="InterPro" id="IPR002110">
    <property type="entry name" value="Ankyrin_rpt"/>
</dbReference>
<evidence type="ECO:0000256" key="2">
    <source>
        <dbReference type="ARBA" id="ARBA00023043"/>
    </source>
</evidence>
<evidence type="ECO:0000256" key="1">
    <source>
        <dbReference type="ARBA" id="ARBA00022737"/>
    </source>
</evidence>